<feature type="compositionally biased region" description="Basic and acidic residues" evidence="10">
    <location>
        <begin position="1"/>
        <end position="17"/>
    </location>
</feature>
<keyword evidence="7 9" id="KW-0067">ATP-binding</keyword>
<evidence type="ECO:0000256" key="5">
    <source>
        <dbReference type="ARBA" id="ARBA00022741"/>
    </source>
</evidence>
<dbReference type="GO" id="GO:0046854">
    <property type="term" value="P:phosphatidylinositol phosphate biosynthetic process"/>
    <property type="evidence" value="ECO:0007669"/>
    <property type="project" value="UniProtKB-UniRule"/>
</dbReference>
<dbReference type="Pfam" id="PF00454">
    <property type="entry name" value="PI3_PI4_kinase"/>
    <property type="match status" value="1"/>
</dbReference>
<dbReference type="PANTHER" id="PTHR12865:SF1">
    <property type="entry name" value="PHOSPHATIDYLINOSITOL 4-KINASE TYPE 2"/>
    <property type="match status" value="1"/>
</dbReference>
<dbReference type="OrthoDB" id="3349449at2759"/>
<dbReference type="GO" id="GO:0005524">
    <property type="term" value="F:ATP binding"/>
    <property type="evidence" value="ECO:0007669"/>
    <property type="project" value="UniProtKB-UniRule"/>
</dbReference>
<name>A0A310SAW4_9HYME</name>
<evidence type="ECO:0000313" key="13">
    <source>
        <dbReference type="Proteomes" id="UP000250275"/>
    </source>
</evidence>
<dbReference type="GO" id="GO:0007030">
    <property type="term" value="P:Golgi organization"/>
    <property type="evidence" value="ECO:0007669"/>
    <property type="project" value="TreeGrafter"/>
</dbReference>
<dbReference type="Proteomes" id="UP000250275">
    <property type="component" value="Unassembled WGS sequence"/>
</dbReference>
<comment type="similarity">
    <text evidence="2 9">Belongs to the PI3/PI4-kinase family. Type II PI4K subfamily.</text>
</comment>
<dbReference type="GO" id="GO:0005768">
    <property type="term" value="C:endosome"/>
    <property type="evidence" value="ECO:0007669"/>
    <property type="project" value="TreeGrafter"/>
</dbReference>
<dbReference type="PROSITE" id="PS50290">
    <property type="entry name" value="PI3_4_KINASE_3"/>
    <property type="match status" value="1"/>
</dbReference>
<dbReference type="InterPro" id="IPR000403">
    <property type="entry name" value="PI3/4_kinase_cat_dom"/>
</dbReference>
<organism evidence="12 13">
    <name type="scientific">Eufriesea mexicana</name>
    <dbReference type="NCBI Taxonomy" id="516756"/>
    <lineage>
        <taxon>Eukaryota</taxon>
        <taxon>Metazoa</taxon>
        <taxon>Ecdysozoa</taxon>
        <taxon>Arthropoda</taxon>
        <taxon>Hexapoda</taxon>
        <taxon>Insecta</taxon>
        <taxon>Pterygota</taxon>
        <taxon>Neoptera</taxon>
        <taxon>Endopterygota</taxon>
        <taxon>Hymenoptera</taxon>
        <taxon>Apocrita</taxon>
        <taxon>Aculeata</taxon>
        <taxon>Apoidea</taxon>
        <taxon>Anthophila</taxon>
        <taxon>Apidae</taxon>
        <taxon>Eufriesea</taxon>
    </lineage>
</organism>
<evidence type="ECO:0000256" key="4">
    <source>
        <dbReference type="ARBA" id="ARBA00022679"/>
    </source>
</evidence>
<accession>A0A310SAW4</accession>
<evidence type="ECO:0000256" key="8">
    <source>
        <dbReference type="ARBA" id="ARBA00023136"/>
    </source>
</evidence>
<keyword evidence="8 9" id="KW-0472">Membrane</keyword>
<comment type="subcellular location">
    <subcellularLocation>
        <location evidence="1">Cell membrane</location>
    </subcellularLocation>
    <subcellularLocation>
        <location evidence="9">Membrane</location>
        <topology evidence="9">Peripheral membrane protein</topology>
    </subcellularLocation>
</comment>
<keyword evidence="4 9" id="KW-0808">Transferase</keyword>
<evidence type="ECO:0000256" key="3">
    <source>
        <dbReference type="ARBA" id="ARBA00022475"/>
    </source>
</evidence>
<dbReference type="EC" id="2.7.1.67" evidence="9"/>
<gene>
    <name evidence="12" type="ORF">WN48_03326</name>
</gene>
<dbReference type="GO" id="GO:0005802">
    <property type="term" value="C:trans-Golgi network"/>
    <property type="evidence" value="ECO:0007669"/>
    <property type="project" value="TreeGrafter"/>
</dbReference>
<dbReference type="InterPro" id="IPR039756">
    <property type="entry name" value="Lsb6/PI4K2"/>
</dbReference>
<reference evidence="12 13" key="1">
    <citation type="submission" date="2015-07" db="EMBL/GenBank/DDBJ databases">
        <title>The genome of Eufriesea mexicana.</title>
        <authorList>
            <person name="Pan H."/>
            <person name="Kapheim K."/>
        </authorList>
    </citation>
    <scope>NUCLEOTIDE SEQUENCE [LARGE SCALE GENOMIC DNA]</scope>
    <source>
        <strain evidence="12">0111107269</strain>
        <tissue evidence="12">Whole body</tissue>
    </source>
</reference>
<dbReference type="EMBL" id="KQ777939">
    <property type="protein sequence ID" value="OAD52034.1"/>
    <property type="molecule type" value="Genomic_DNA"/>
</dbReference>
<proteinExistence type="inferred from homology"/>
<keyword evidence="13" id="KW-1185">Reference proteome</keyword>
<feature type="domain" description="PI3K/PI4K catalytic" evidence="11">
    <location>
        <begin position="115"/>
        <end position="436"/>
    </location>
</feature>
<evidence type="ECO:0000256" key="2">
    <source>
        <dbReference type="ARBA" id="ARBA00008941"/>
    </source>
</evidence>
<dbReference type="GO" id="GO:0005765">
    <property type="term" value="C:lysosomal membrane"/>
    <property type="evidence" value="ECO:0007669"/>
    <property type="project" value="TreeGrafter"/>
</dbReference>
<keyword evidence="3" id="KW-1003">Cell membrane</keyword>
<dbReference type="GO" id="GO:0004430">
    <property type="term" value="F:1-phosphatidylinositol 4-kinase activity"/>
    <property type="evidence" value="ECO:0007669"/>
    <property type="project" value="UniProtKB-UniRule"/>
</dbReference>
<evidence type="ECO:0000256" key="10">
    <source>
        <dbReference type="SAM" id="MobiDB-lite"/>
    </source>
</evidence>
<evidence type="ECO:0000259" key="11">
    <source>
        <dbReference type="PROSITE" id="PS50290"/>
    </source>
</evidence>
<dbReference type="GO" id="GO:0007032">
    <property type="term" value="P:endosome organization"/>
    <property type="evidence" value="ECO:0007669"/>
    <property type="project" value="TreeGrafter"/>
</dbReference>
<evidence type="ECO:0000256" key="1">
    <source>
        <dbReference type="ARBA" id="ARBA00004236"/>
    </source>
</evidence>
<evidence type="ECO:0000256" key="6">
    <source>
        <dbReference type="ARBA" id="ARBA00022777"/>
    </source>
</evidence>
<feature type="region of interest" description="Disordered" evidence="10">
    <location>
        <begin position="1"/>
        <end position="22"/>
    </location>
</feature>
<protein>
    <recommendedName>
        <fullName evidence="9">Phosphatidylinositol 4-kinase type 2</fullName>
        <ecNumber evidence="9">2.7.1.67</ecNumber>
    </recommendedName>
</protein>
<evidence type="ECO:0000256" key="9">
    <source>
        <dbReference type="RuleBase" id="RU367084"/>
    </source>
</evidence>
<keyword evidence="5 9" id="KW-0547">Nucleotide-binding</keyword>
<comment type="catalytic activity">
    <reaction evidence="9">
        <text>a 1,2-diacyl-sn-glycero-3-phospho-(1D-myo-inositol) + ATP = a 1,2-diacyl-sn-glycero-3-phospho-(1D-myo-inositol 4-phosphate) + ADP + H(+)</text>
        <dbReference type="Rhea" id="RHEA:19877"/>
        <dbReference type="ChEBI" id="CHEBI:15378"/>
        <dbReference type="ChEBI" id="CHEBI:30616"/>
        <dbReference type="ChEBI" id="CHEBI:57880"/>
        <dbReference type="ChEBI" id="CHEBI:58178"/>
        <dbReference type="ChEBI" id="CHEBI:456216"/>
        <dbReference type="EC" id="2.7.1.67"/>
    </reaction>
</comment>
<keyword evidence="6 9" id="KW-0418">Kinase</keyword>
<sequence>MSDSEQRQLHVPYREYHSQNNTNTSTLVETDALVDLSITPNSCLPANECSELIPDIEFVPNLSNEQTIAIDSPGIDRESQPLLGRLELDVTFNRFPDDPQFSELIWQAELAIDNGIFPERIYQGSSGSYFVKNHTRKIIGVFKPKDEEPYGRLNPKWTKWMHKLCCPCCFGRSCLIPNQGYLSEAGASLVDRKLGLGIVPNTRVVKLVSKTFNYPRLDRQKARMKQAIMDQFPTVGSHFNRIGLPPKVGSFQVFVDGYKDADYWLRRWENESLSPHLSREFQLQFERLVILDYIIRNTDRGNDNWLIKYDNNKGKNGTEQGEVKIAAIDNGLAFPFKHPDSWRAYPYHWAWLSQAKQPFSDVTRELVLPQLSDQNFVQDLCDDLYQLFKQDKGFDRHHFDKQMSVMRGQILNLQQALKDAKSPVQLVQMPAVIVEKAKGNGAPRLFSFSDTFTQRFQNKSPFFSWC</sequence>
<dbReference type="PANTHER" id="PTHR12865">
    <property type="entry name" value="PHOSPHATIDYLINOSITOL 4-KINASE TYPE-II"/>
    <property type="match status" value="1"/>
</dbReference>
<evidence type="ECO:0000256" key="7">
    <source>
        <dbReference type="ARBA" id="ARBA00022840"/>
    </source>
</evidence>
<evidence type="ECO:0000313" key="12">
    <source>
        <dbReference type="EMBL" id="OAD52034.1"/>
    </source>
</evidence>
<dbReference type="AlphaFoldDB" id="A0A310SAW4"/>
<dbReference type="Gene3D" id="1.10.1070.20">
    <property type="match status" value="1"/>
</dbReference>
<dbReference type="GO" id="GO:0005886">
    <property type="term" value="C:plasma membrane"/>
    <property type="evidence" value="ECO:0007669"/>
    <property type="project" value="UniProtKB-SubCell"/>
</dbReference>